<accession>A0AAD1ZZW6</accession>
<evidence type="ECO:0008006" key="4">
    <source>
        <dbReference type="Google" id="ProtNLM"/>
    </source>
</evidence>
<dbReference type="Proteomes" id="UP000834106">
    <property type="component" value="Chromosome 16"/>
</dbReference>
<feature type="compositionally biased region" description="Polar residues" evidence="1">
    <location>
        <begin position="83"/>
        <end position="93"/>
    </location>
</feature>
<feature type="region of interest" description="Disordered" evidence="1">
    <location>
        <begin position="74"/>
        <end position="99"/>
    </location>
</feature>
<keyword evidence="3" id="KW-1185">Reference proteome</keyword>
<proteinExistence type="predicted"/>
<gene>
    <name evidence="2" type="ORF">FPE_LOCUS26148</name>
</gene>
<organism evidence="2 3">
    <name type="scientific">Fraxinus pennsylvanica</name>
    <dbReference type="NCBI Taxonomy" id="56036"/>
    <lineage>
        <taxon>Eukaryota</taxon>
        <taxon>Viridiplantae</taxon>
        <taxon>Streptophyta</taxon>
        <taxon>Embryophyta</taxon>
        <taxon>Tracheophyta</taxon>
        <taxon>Spermatophyta</taxon>
        <taxon>Magnoliopsida</taxon>
        <taxon>eudicotyledons</taxon>
        <taxon>Gunneridae</taxon>
        <taxon>Pentapetalae</taxon>
        <taxon>asterids</taxon>
        <taxon>lamiids</taxon>
        <taxon>Lamiales</taxon>
        <taxon>Oleaceae</taxon>
        <taxon>Oleeae</taxon>
        <taxon>Fraxinus</taxon>
    </lineage>
</organism>
<sequence>MSARGCCGADAAAVANTKTETKPTMFCKQKSCKKIKDQKQTNCIKSCNFRLPNSYPMKYLRTLGEKMAALFRKSDKKKGCPRVTSSTSEQSKPSVAPIDSQRAEAIDDCIEFINSSSSLPRSNSVVDQ</sequence>
<dbReference type="EMBL" id="OU503051">
    <property type="protein sequence ID" value="CAI9778718.1"/>
    <property type="molecule type" value="Genomic_DNA"/>
</dbReference>
<evidence type="ECO:0000256" key="1">
    <source>
        <dbReference type="SAM" id="MobiDB-lite"/>
    </source>
</evidence>
<protein>
    <recommendedName>
        <fullName evidence="4">Josephin-like protein</fullName>
    </recommendedName>
</protein>
<evidence type="ECO:0000313" key="3">
    <source>
        <dbReference type="Proteomes" id="UP000834106"/>
    </source>
</evidence>
<evidence type="ECO:0000313" key="2">
    <source>
        <dbReference type="EMBL" id="CAI9778718.1"/>
    </source>
</evidence>
<dbReference type="PANTHER" id="PTHR34355:SF1">
    <property type="entry name" value="JOSEPHIN-LIKE PROTEIN"/>
    <property type="match status" value="1"/>
</dbReference>
<reference evidence="2" key="1">
    <citation type="submission" date="2023-05" db="EMBL/GenBank/DDBJ databases">
        <authorList>
            <person name="Huff M."/>
        </authorList>
    </citation>
    <scope>NUCLEOTIDE SEQUENCE</scope>
</reference>
<dbReference type="PANTHER" id="PTHR34355">
    <property type="entry name" value="JOSEPHIN-LIKE PROTEIN"/>
    <property type="match status" value="1"/>
</dbReference>
<name>A0AAD1ZZW6_9LAMI</name>
<dbReference type="AlphaFoldDB" id="A0AAD1ZZW6"/>